<dbReference type="Proteomes" id="UP000266568">
    <property type="component" value="Unassembled WGS sequence"/>
</dbReference>
<name>A0A397NQV4_9SPHN</name>
<accession>A0A397NQV4</accession>
<evidence type="ECO:0000313" key="2">
    <source>
        <dbReference type="Proteomes" id="UP000266568"/>
    </source>
</evidence>
<keyword evidence="2" id="KW-1185">Reference proteome</keyword>
<organism evidence="1 2">
    <name type="scientific">Hephaestia caeni</name>
    <dbReference type="NCBI Taxonomy" id="645617"/>
    <lineage>
        <taxon>Bacteria</taxon>
        <taxon>Pseudomonadati</taxon>
        <taxon>Pseudomonadota</taxon>
        <taxon>Alphaproteobacteria</taxon>
        <taxon>Sphingomonadales</taxon>
        <taxon>Sphingomonadaceae</taxon>
        <taxon>Hephaestia</taxon>
    </lineage>
</organism>
<comment type="caution">
    <text evidence="1">The sequence shown here is derived from an EMBL/GenBank/DDBJ whole genome shotgun (WGS) entry which is preliminary data.</text>
</comment>
<dbReference type="AlphaFoldDB" id="A0A397NQV4"/>
<evidence type="ECO:0000313" key="1">
    <source>
        <dbReference type="EMBL" id="RIA37145.1"/>
    </source>
</evidence>
<dbReference type="RefSeq" id="WP_119036516.1">
    <property type="nucleotide sequence ID" value="NZ_QXDC01000004.1"/>
</dbReference>
<dbReference type="OrthoDB" id="7388866at2"/>
<reference evidence="1 2" key="1">
    <citation type="submission" date="2018-08" db="EMBL/GenBank/DDBJ databases">
        <title>Genomic Encyclopedia of Type Strains, Phase IV (KMG-IV): sequencing the most valuable type-strain genomes for metagenomic binning, comparative biology and taxonomic classification.</title>
        <authorList>
            <person name="Goeker M."/>
        </authorList>
    </citation>
    <scope>NUCLEOTIDE SEQUENCE [LARGE SCALE GENOMIC DNA]</scope>
    <source>
        <strain evidence="1 2">DSM 25527</strain>
    </source>
</reference>
<gene>
    <name evidence="1" type="ORF">DFR49_3021</name>
</gene>
<proteinExistence type="predicted"/>
<protein>
    <submittedName>
        <fullName evidence="1">Uncharacterized protein</fullName>
    </submittedName>
</protein>
<dbReference type="EMBL" id="QXDC01000004">
    <property type="protein sequence ID" value="RIA37145.1"/>
    <property type="molecule type" value="Genomic_DNA"/>
</dbReference>
<sequence length="290" mass="30996">MTPFTHFAAIDWSGAVGPRQKGLAVALCTIGSEAPVRVRPGHVWSRGEVLGWLDREMPRDTLVGLDLGPSLPFVDAGAFFPGWRESPADARGLWALVERLCADDPHLAASSFVDHPQAARHFRRHGGRTGDKFGVGRGRLRVTELAQRAQGLNPYSNLNLVGAAQVGKSSLTGMRVLHRLAGRVPVWPFDSAPPRGPLIVEIYTSLAARDAGRPKGRSKMTTIAALNAALTHPAIGSAPVPGDGAIDDHGADALLTAAWLRANAHRAALWQPHDLTPQIAQTEGWTFGVV</sequence>